<feature type="transmembrane region" description="Helical" evidence="1">
    <location>
        <begin position="65"/>
        <end position="88"/>
    </location>
</feature>
<protein>
    <recommendedName>
        <fullName evidence="2">DUF6785 domain-containing protein</fullName>
    </recommendedName>
</protein>
<feature type="non-terminal residue" evidence="3">
    <location>
        <position position="1"/>
    </location>
</feature>
<comment type="caution">
    <text evidence="3">The sequence shown here is derived from an EMBL/GenBank/DDBJ whole genome shotgun (WGS) entry which is preliminary data.</text>
</comment>
<keyword evidence="1" id="KW-0472">Membrane</keyword>
<keyword evidence="1" id="KW-0812">Transmembrane</keyword>
<name>X1EVW5_9ZZZZ</name>
<evidence type="ECO:0000259" key="2">
    <source>
        <dbReference type="Pfam" id="PF20581"/>
    </source>
</evidence>
<dbReference type="AlphaFoldDB" id="X1EVW5"/>
<evidence type="ECO:0000256" key="1">
    <source>
        <dbReference type="SAM" id="Phobius"/>
    </source>
</evidence>
<dbReference type="InterPro" id="IPR046712">
    <property type="entry name" value="DUF6785"/>
</dbReference>
<feature type="domain" description="DUF6785" evidence="2">
    <location>
        <begin position="2"/>
        <end position="93"/>
    </location>
</feature>
<sequence length="133" mass="14742">IAYFTLTVAPLDGLIAFFGPRFFTSVGILIAAVAQKALFVDLRESLMPSLLHARKITNKMVNRRMIIGGISLTLVVGVAVSFLAMLALCYKFGIRELQLDWATRTTVAVYENIHSLVESPVRPGHWVMVFSVM</sequence>
<organism evidence="3">
    <name type="scientific">marine sediment metagenome</name>
    <dbReference type="NCBI Taxonomy" id="412755"/>
    <lineage>
        <taxon>unclassified sequences</taxon>
        <taxon>metagenomes</taxon>
        <taxon>ecological metagenomes</taxon>
    </lineage>
</organism>
<keyword evidence="1" id="KW-1133">Transmembrane helix</keyword>
<accession>X1EVW5</accession>
<gene>
    <name evidence="3" type="ORF">S03H2_25951</name>
</gene>
<reference evidence="3" key="1">
    <citation type="journal article" date="2014" name="Front. Microbiol.">
        <title>High frequency of phylogenetically diverse reductive dehalogenase-homologous genes in deep subseafloor sedimentary metagenomes.</title>
        <authorList>
            <person name="Kawai M."/>
            <person name="Futagami T."/>
            <person name="Toyoda A."/>
            <person name="Takaki Y."/>
            <person name="Nishi S."/>
            <person name="Hori S."/>
            <person name="Arai W."/>
            <person name="Tsubouchi T."/>
            <person name="Morono Y."/>
            <person name="Uchiyama I."/>
            <person name="Ito T."/>
            <person name="Fujiyama A."/>
            <person name="Inagaki F."/>
            <person name="Takami H."/>
        </authorList>
    </citation>
    <scope>NUCLEOTIDE SEQUENCE</scope>
    <source>
        <strain evidence="3">Expedition CK06-06</strain>
    </source>
</reference>
<feature type="non-terminal residue" evidence="3">
    <location>
        <position position="133"/>
    </location>
</feature>
<evidence type="ECO:0000313" key="3">
    <source>
        <dbReference type="EMBL" id="GAH37501.1"/>
    </source>
</evidence>
<dbReference type="Pfam" id="PF20581">
    <property type="entry name" value="DUF6785"/>
    <property type="match status" value="1"/>
</dbReference>
<feature type="transmembrane region" description="Helical" evidence="1">
    <location>
        <begin position="14"/>
        <end position="34"/>
    </location>
</feature>
<proteinExistence type="predicted"/>
<dbReference type="EMBL" id="BARU01014851">
    <property type="protein sequence ID" value="GAH37501.1"/>
    <property type="molecule type" value="Genomic_DNA"/>
</dbReference>